<dbReference type="Proteomes" id="UP000324222">
    <property type="component" value="Unassembled WGS sequence"/>
</dbReference>
<gene>
    <name evidence="2" type="ORF">E2C01_011205</name>
</gene>
<feature type="region of interest" description="Disordered" evidence="1">
    <location>
        <begin position="102"/>
        <end position="122"/>
    </location>
</feature>
<feature type="region of interest" description="Disordered" evidence="1">
    <location>
        <begin position="1"/>
        <end position="30"/>
    </location>
</feature>
<evidence type="ECO:0000313" key="2">
    <source>
        <dbReference type="EMBL" id="MPC18327.1"/>
    </source>
</evidence>
<comment type="caution">
    <text evidence="2">The sequence shown here is derived from an EMBL/GenBank/DDBJ whole genome shotgun (WGS) entry which is preliminary data.</text>
</comment>
<sequence>MYSSRPRQAHPPARTAHPRPSRSAHQTGFLQPTRVPGACLAAAAITCPRPCAPCTKVPPTLPHLQAFSSMNSLSRLQIKAEQREVKRASTLYTITARLGDVEKSSQECSGELPSRKRKVHRS</sequence>
<evidence type="ECO:0000313" key="3">
    <source>
        <dbReference type="Proteomes" id="UP000324222"/>
    </source>
</evidence>
<proteinExistence type="predicted"/>
<protein>
    <submittedName>
        <fullName evidence="2">Uncharacterized protein</fullName>
    </submittedName>
</protein>
<reference evidence="2 3" key="1">
    <citation type="submission" date="2019-05" db="EMBL/GenBank/DDBJ databases">
        <title>Another draft genome of Portunus trituberculatus and its Hox gene families provides insights of decapod evolution.</title>
        <authorList>
            <person name="Jeong J.-H."/>
            <person name="Song I."/>
            <person name="Kim S."/>
            <person name="Choi T."/>
            <person name="Kim D."/>
            <person name="Ryu S."/>
            <person name="Kim W."/>
        </authorList>
    </citation>
    <scope>NUCLEOTIDE SEQUENCE [LARGE SCALE GENOMIC DNA]</scope>
    <source>
        <tissue evidence="2">Muscle</tissue>
    </source>
</reference>
<keyword evidence="3" id="KW-1185">Reference proteome</keyword>
<dbReference type="AlphaFoldDB" id="A0A5B7DAP9"/>
<dbReference type="EMBL" id="VSRR010000669">
    <property type="protein sequence ID" value="MPC18327.1"/>
    <property type="molecule type" value="Genomic_DNA"/>
</dbReference>
<accession>A0A5B7DAP9</accession>
<organism evidence="2 3">
    <name type="scientific">Portunus trituberculatus</name>
    <name type="common">Swimming crab</name>
    <name type="synonym">Neptunus trituberculatus</name>
    <dbReference type="NCBI Taxonomy" id="210409"/>
    <lineage>
        <taxon>Eukaryota</taxon>
        <taxon>Metazoa</taxon>
        <taxon>Ecdysozoa</taxon>
        <taxon>Arthropoda</taxon>
        <taxon>Crustacea</taxon>
        <taxon>Multicrustacea</taxon>
        <taxon>Malacostraca</taxon>
        <taxon>Eumalacostraca</taxon>
        <taxon>Eucarida</taxon>
        <taxon>Decapoda</taxon>
        <taxon>Pleocyemata</taxon>
        <taxon>Brachyura</taxon>
        <taxon>Eubrachyura</taxon>
        <taxon>Portunoidea</taxon>
        <taxon>Portunidae</taxon>
        <taxon>Portuninae</taxon>
        <taxon>Portunus</taxon>
    </lineage>
</organism>
<name>A0A5B7DAP9_PORTR</name>
<evidence type="ECO:0000256" key="1">
    <source>
        <dbReference type="SAM" id="MobiDB-lite"/>
    </source>
</evidence>